<dbReference type="RefSeq" id="WP_249455030.1">
    <property type="nucleotide sequence ID" value="NZ_CP097253.1"/>
</dbReference>
<protein>
    <submittedName>
        <fullName evidence="1">Uncharacterized protein</fullName>
    </submittedName>
</protein>
<reference evidence="1 2" key="1">
    <citation type="submission" date="2022-05" db="EMBL/GenBank/DDBJ databases">
        <title>S8-45 Sphingomonas ultraviolaceadurans.</title>
        <authorList>
            <person name="Liu Y."/>
        </authorList>
    </citation>
    <scope>NUCLEOTIDE SEQUENCE [LARGE SCALE GENOMIC DNA]</scope>
    <source>
        <strain evidence="1 2">S8-45</strain>
    </source>
</reference>
<gene>
    <name evidence="1" type="ORF">M1K48_10460</name>
</gene>
<sequence>MQKPVFGRKMASLPKRLDVVLAPQGAANSSRQWSLAEALAMFMDHATEDAFFEPHELIADGWAAFRAYRWAGEIDSRPLSDWLAGSTEAERSAVRFGLELIGRRDVAACLEAGSEPHPTPDMMEIAAEVGDWLRRQEWLVILGDGDKDFVYKEVMKRLHRTNPQAAARAGTRRLSRAQAERLADPAIAGPTVAIGALIAEVERLPRG</sequence>
<evidence type="ECO:0000313" key="2">
    <source>
        <dbReference type="Proteomes" id="UP000831921"/>
    </source>
</evidence>
<keyword evidence="2" id="KW-1185">Reference proteome</keyword>
<proteinExistence type="predicted"/>
<accession>A0ABY5MUA1</accession>
<evidence type="ECO:0000313" key="1">
    <source>
        <dbReference type="EMBL" id="UUR07361.1"/>
    </source>
</evidence>
<organism evidence="1 2">
    <name type="scientific">Sphingomonas glaciei</name>
    <dbReference type="NCBI Taxonomy" id="2938948"/>
    <lineage>
        <taxon>Bacteria</taxon>
        <taxon>Pseudomonadati</taxon>
        <taxon>Pseudomonadota</taxon>
        <taxon>Alphaproteobacteria</taxon>
        <taxon>Sphingomonadales</taxon>
        <taxon>Sphingomonadaceae</taxon>
        <taxon>Sphingomonas</taxon>
    </lineage>
</organism>
<name>A0ABY5MUA1_9SPHN</name>
<dbReference type="EMBL" id="CP097253">
    <property type="protein sequence ID" value="UUR07361.1"/>
    <property type="molecule type" value="Genomic_DNA"/>
</dbReference>
<dbReference type="Proteomes" id="UP000831921">
    <property type="component" value="Chromosome"/>
</dbReference>